<keyword evidence="1" id="KW-0597">Phosphoprotein</keyword>
<dbReference type="EMBL" id="LR899014">
    <property type="protein sequence ID" value="CAD7093009.1"/>
    <property type="molecule type" value="Genomic_DNA"/>
</dbReference>
<feature type="compositionally biased region" description="Polar residues" evidence="3">
    <location>
        <begin position="139"/>
        <end position="151"/>
    </location>
</feature>
<dbReference type="InParanoid" id="A0A7R8Z0V1"/>
<gene>
    <name evidence="5" type="ORF">HERILL_LOCUS15325</name>
</gene>
<evidence type="ECO:0000256" key="2">
    <source>
        <dbReference type="ARBA" id="ARBA00046328"/>
    </source>
</evidence>
<feature type="compositionally biased region" description="Polar residues" evidence="3">
    <location>
        <begin position="92"/>
        <end position="103"/>
    </location>
</feature>
<dbReference type="OMA" id="ETPTKKH"/>
<dbReference type="GO" id="GO:0005634">
    <property type="term" value="C:nucleus"/>
    <property type="evidence" value="ECO:0007669"/>
    <property type="project" value="TreeGrafter"/>
</dbReference>
<organism evidence="5 6">
    <name type="scientific">Hermetia illucens</name>
    <name type="common">Black soldier fly</name>
    <dbReference type="NCBI Taxonomy" id="343691"/>
    <lineage>
        <taxon>Eukaryota</taxon>
        <taxon>Metazoa</taxon>
        <taxon>Ecdysozoa</taxon>
        <taxon>Arthropoda</taxon>
        <taxon>Hexapoda</taxon>
        <taxon>Insecta</taxon>
        <taxon>Pterygota</taxon>
        <taxon>Neoptera</taxon>
        <taxon>Endopterygota</taxon>
        <taxon>Diptera</taxon>
        <taxon>Brachycera</taxon>
        <taxon>Stratiomyomorpha</taxon>
        <taxon>Stratiomyidae</taxon>
        <taxon>Hermetiinae</taxon>
        <taxon>Hermetia</taxon>
    </lineage>
</organism>
<sequence>MAENDVLKMKVADLKRELKLRGCPTTGNKNELQERLQTALLAGDTGDFGLEDTSITEDLLDEALTDEDEKGLDLSNEDAVLQSPDKDEDKSIATTIAGQQQQKKIVLKRKTSISLPSNTSASATSPTLPDSKPPEKISKTSSPSEASTTNDKASDGAKTVIKLSELSMKDRLEMRAKKFGTAASADTAKLARAARFGQSTNAESITSASSATSASTSIDTLKKRAERFGCSVSSRMVQLERKEKLMKRQERFGAGKNDSDNSTTSSEPKANGTSATVDYAEKAKQRLERFKTAVK</sequence>
<evidence type="ECO:0000256" key="1">
    <source>
        <dbReference type="ARBA" id="ARBA00022553"/>
    </source>
</evidence>
<accession>A0A7R8Z0V1</accession>
<reference evidence="5 6" key="1">
    <citation type="submission" date="2020-11" db="EMBL/GenBank/DDBJ databases">
        <authorList>
            <person name="Wallbank WR R."/>
            <person name="Pardo Diaz C."/>
            <person name="Kozak K."/>
            <person name="Martin S."/>
            <person name="Jiggins C."/>
            <person name="Moest M."/>
            <person name="Warren A I."/>
            <person name="Generalovic N T."/>
            <person name="Byers J.R.P. K."/>
            <person name="Montejo-Kovacevich G."/>
            <person name="Yen C E."/>
        </authorList>
    </citation>
    <scope>NUCLEOTIDE SEQUENCE [LARGE SCALE GENOMIC DNA]</scope>
</reference>
<feature type="domain" description="SAP" evidence="4">
    <location>
        <begin position="6"/>
        <end position="40"/>
    </location>
</feature>
<feature type="compositionally biased region" description="Polar residues" evidence="3">
    <location>
        <begin position="260"/>
        <end position="276"/>
    </location>
</feature>
<feature type="region of interest" description="Disordered" evidence="3">
    <location>
        <begin position="63"/>
        <end position="158"/>
    </location>
</feature>
<dbReference type="SUPFAM" id="SSF68906">
    <property type="entry name" value="SAP domain"/>
    <property type="match status" value="1"/>
</dbReference>
<dbReference type="InterPro" id="IPR003034">
    <property type="entry name" value="SAP_dom"/>
</dbReference>
<evidence type="ECO:0000259" key="4">
    <source>
        <dbReference type="PROSITE" id="PS50800"/>
    </source>
</evidence>
<dbReference type="Proteomes" id="UP000594454">
    <property type="component" value="Chromosome 6"/>
</dbReference>
<dbReference type="PROSITE" id="PS50800">
    <property type="entry name" value="SAP"/>
    <property type="match status" value="1"/>
</dbReference>
<dbReference type="Pfam" id="PF02037">
    <property type="entry name" value="SAP"/>
    <property type="match status" value="1"/>
</dbReference>
<feature type="compositionally biased region" description="Basic and acidic residues" evidence="3">
    <location>
        <begin position="240"/>
        <end position="259"/>
    </location>
</feature>
<evidence type="ECO:0000313" key="5">
    <source>
        <dbReference type="EMBL" id="CAD7093009.1"/>
    </source>
</evidence>
<protein>
    <recommendedName>
        <fullName evidence="4">SAP domain-containing protein</fullName>
    </recommendedName>
</protein>
<comment type="similarity">
    <text evidence="2">Belongs to the SAP domain-containing ribonucleoprotein family.</text>
</comment>
<dbReference type="GO" id="GO:0016973">
    <property type="term" value="P:poly(A)+ mRNA export from nucleus"/>
    <property type="evidence" value="ECO:0007669"/>
    <property type="project" value="TreeGrafter"/>
</dbReference>
<dbReference type="InterPro" id="IPR036361">
    <property type="entry name" value="SAP_dom_sf"/>
</dbReference>
<dbReference type="FunCoup" id="A0A7R8Z0V1">
    <property type="interactions" value="1064"/>
</dbReference>
<dbReference type="Gene3D" id="1.10.720.30">
    <property type="entry name" value="SAP domain"/>
    <property type="match status" value="1"/>
</dbReference>
<dbReference type="AlphaFoldDB" id="A0A7R8Z0V1"/>
<feature type="compositionally biased region" description="Low complexity" evidence="3">
    <location>
        <begin position="114"/>
        <end position="130"/>
    </location>
</feature>
<name>A0A7R8Z0V1_HERIL</name>
<keyword evidence="6" id="KW-1185">Reference proteome</keyword>
<feature type="region of interest" description="Disordered" evidence="3">
    <location>
        <begin position="197"/>
        <end position="216"/>
    </location>
</feature>
<dbReference type="SMART" id="SM00513">
    <property type="entry name" value="SAP"/>
    <property type="match status" value="1"/>
</dbReference>
<dbReference type="FunFam" id="1.10.720.30:FF:000032">
    <property type="entry name" value="Blast:SAP domain-containing ribonucleoprotein"/>
    <property type="match status" value="1"/>
</dbReference>
<dbReference type="InterPro" id="IPR052240">
    <property type="entry name" value="SAP_domain_ribonucleoprotein"/>
</dbReference>
<evidence type="ECO:0000313" key="6">
    <source>
        <dbReference type="Proteomes" id="UP000594454"/>
    </source>
</evidence>
<evidence type="ECO:0000256" key="3">
    <source>
        <dbReference type="SAM" id="MobiDB-lite"/>
    </source>
</evidence>
<proteinExistence type="inferred from homology"/>
<dbReference type="OrthoDB" id="5837849at2759"/>
<dbReference type="PANTHER" id="PTHR46551">
    <property type="entry name" value="SAP DOMAIN-CONTAINING RIBONUCLEOPROTEIN"/>
    <property type="match status" value="1"/>
</dbReference>
<feature type="region of interest" description="Disordered" evidence="3">
    <location>
        <begin position="240"/>
        <end position="280"/>
    </location>
</feature>
<dbReference type="PANTHER" id="PTHR46551:SF1">
    <property type="entry name" value="SAP DOMAIN-CONTAINING RIBONUCLEOPROTEIN"/>
    <property type="match status" value="1"/>
</dbReference>
<feature type="compositionally biased region" description="Low complexity" evidence="3">
    <location>
        <begin position="199"/>
        <end position="216"/>
    </location>
</feature>